<feature type="compositionally biased region" description="Basic residues" evidence="1">
    <location>
        <begin position="36"/>
        <end position="49"/>
    </location>
</feature>
<feature type="region of interest" description="Disordered" evidence="1">
    <location>
        <begin position="211"/>
        <end position="270"/>
    </location>
</feature>
<protein>
    <submittedName>
        <fullName evidence="2">Uncharacterized protein</fullName>
    </submittedName>
</protein>
<dbReference type="EMBL" id="ML977630">
    <property type="protein sequence ID" value="KAF1996019.1"/>
    <property type="molecule type" value="Genomic_DNA"/>
</dbReference>
<feature type="compositionally biased region" description="Polar residues" evidence="1">
    <location>
        <begin position="253"/>
        <end position="270"/>
    </location>
</feature>
<feature type="compositionally biased region" description="Basic residues" evidence="1">
    <location>
        <begin position="211"/>
        <end position="221"/>
    </location>
</feature>
<dbReference type="Proteomes" id="UP000799779">
    <property type="component" value="Unassembled WGS sequence"/>
</dbReference>
<feature type="region of interest" description="Disordered" evidence="1">
    <location>
        <begin position="30"/>
        <end position="95"/>
    </location>
</feature>
<evidence type="ECO:0000313" key="3">
    <source>
        <dbReference type="Proteomes" id="UP000799779"/>
    </source>
</evidence>
<gene>
    <name evidence="2" type="ORF">P154DRAFT_580261</name>
</gene>
<feature type="compositionally biased region" description="Basic residues" evidence="1">
    <location>
        <begin position="74"/>
        <end position="89"/>
    </location>
</feature>
<organism evidence="2 3">
    <name type="scientific">Amniculicola lignicola CBS 123094</name>
    <dbReference type="NCBI Taxonomy" id="1392246"/>
    <lineage>
        <taxon>Eukaryota</taxon>
        <taxon>Fungi</taxon>
        <taxon>Dikarya</taxon>
        <taxon>Ascomycota</taxon>
        <taxon>Pezizomycotina</taxon>
        <taxon>Dothideomycetes</taxon>
        <taxon>Pleosporomycetidae</taxon>
        <taxon>Pleosporales</taxon>
        <taxon>Amniculicolaceae</taxon>
        <taxon>Amniculicola</taxon>
    </lineage>
</organism>
<evidence type="ECO:0000313" key="2">
    <source>
        <dbReference type="EMBL" id="KAF1996019.1"/>
    </source>
</evidence>
<name>A0A6A5W5A9_9PLEO</name>
<dbReference type="AlphaFoldDB" id="A0A6A5W5A9"/>
<accession>A0A6A5W5A9</accession>
<reference evidence="2" key="1">
    <citation type="journal article" date="2020" name="Stud. Mycol.">
        <title>101 Dothideomycetes genomes: a test case for predicting lifestyles and emergence of pathogens.</title>
        <authorList>
            <person name="Haridas S."/>
            <person name="Albert R."/>
            <person name="Binder M."/>
            <person name="Bloem J."/>
            <person name="Labutti K."/>
            <person name="Salamov A."/>
            <person name="Andreopoulos B."/>
            <person name="Baker S."/>
            <person name="Barry K."/>
            <person name="Bills G."/>
            <person name="Bluhm B."/>
            <person name="Cannon C."/>
            <person name="Castanera R."/>
            <person name="Culley D."/>
            <person name="Daum C."/>
            <person name="Ezra D."/>
            <person name="Gonzalez J."/>
            <person name="Henrissat B."/>
            <person name="Kuo A."/>
            <person name="Liang C."/>
            <person name="Lipzen A."/>
            <person name="Lutzoni F."/>
            <person name="Magnuson J."/>
            <person name="Mondo S."/>
            <person name="Nolan M."/>
            <person name="Ohm R."/>
            <person name="Pangilinan J."/>
            <person name="Park H.-J."/>
            <person name="Ramirez L."/>
            <person name="Alfaro M."/>
            <person name="Sun H."/>
            <person name="Tritt A."/>
            <person name="Yoshinaga Y."/>
            <person name="Zwiers L.-H."/>
            <person name="Turgeon B."/>
            <person name="Goodwin S."/>
            <person name="Spatafora J."/>
            <person name="Crous P."/>
            <person name="Grigoriev I."/>
        </authorList>
    </citation>
    <scope>NUCLEOTIDE SEQUENCE</scope>
    <source>
        <strain evidence="2">CBS 123094</strain>
    </source>
</reference>
<sequence>MANEPCDGAHLTPLLNLSFAELQTEIMAEAGLPSQPRRKKVKKARHRQLRAAAREGSSLTNPHPTAKEAQPQLKQRHTSRPAKSRRPKVKNPSSPILVAMQELKELAKSGQFADAPPKGSKRMGNWWFVAAVLYVESGGQQTPTRHDVHAAMETTWTQPKIDHARMVERQKDNRDIKRLKGKAAAGEIKVPEDADAHFWSALCREQRLKKREKKLQRRERNKKGGEGVCQKSKAGTGEQAATGCGDLNGMNRDGQSALANSGANNSRPIPQQQMADFNWEAMVEDFAARMNLGN</sequence>
<keyword evidence="3" id="KW-1185">Reference proteome</keyword>
<proteinExistence type="predicted"/>
<evidence type="ECO:0000256" key="1">
    <source>
        <dbReference type="SAM" id="MobiDB-lite"/>
    </source>
</evidence>